<dbReference type="Proteomes" id="UP000019335">
    <property type="component" value="Chromosome 6"/>
</dbReference>
<reference evidence="2 3" key="1">
    <citation type="journal article" date="2014" name="Mol. Plant">
        <title>Chromosome Scale Genome Assembly and Transcriptome Profiling of Nannochloropsis gaditana in Nitrogen Depletion.</title>
        <authorList>
            <person name="Corteggiani Carpinelli E."/>
            <person name="Telatin A."/>
            <person name="Vitulo N."/>
            <person name="Forcato C."/>
            <person name="D'Angelo M."/>
            <person name="Schiavon R."/>
            <person name="Vezzi A."/>
            <person name="Giacometti G.M."/>
            <person name="Morosinotto T."/>
            <person name="Valle G."/>
        </authorList>
    </citation>
    <scope>NUCLEOTIDE SEQUENCE [LARGE SCALE GENOMIC DNA]</scope>
    <source>
        <strain evidence="2 3">B-31</strain>
    </source>
</reference>
<keyword evidence="2" id="KW-0418">Kinase</keyword>
<dbReference type="GO" id="GO:0005524">
    <property type="term" value="F:ATP binding"/>
    <property type="evidence" value="ECO:0007669"/>
    <property type="project" value="InterPro"/>
</dbReference>
<dbReference type="GO" id="GO:0005634">
    <property type="term" value="C:nucleus"/>
    <property type="evidence" value="ECO:0007669"/>
    <property type="project" value="TreeGrafter"/>
</dbReference>
<dbReference type="PROSITE" id="PS50011">
    <property type="entry name" value="PROTEIN_KINASE_DOM"/>
    <property type="match status" value="1"/>
</dbReference>
<sequence>MEINVSQGIEDFDVGQPSQHLIGLLGCFEDRKAVYLVLELSRGGDLHKYLRRHKGLLEESEAKEIIVQILSTVAFLHRHQVLHRDIKLSNLLLEDSHARPLRVKLSDFGLAVAVGEDGEEEKRGFEGREGGTSVTMRHTYGTPDYMAPEVLFDGARHGPASDVWSAGCLFYTLLVGRGPFRSSSSLPF</sequence>
<dbReference type="Pfam" id="PF00069">
    <property type="entry name" value="Pkinase"/>
    <property type="match status" value="1"/>
</dbReference>
<evidence type="ECO:0000313" key="2">
    <source>
        <dbReference type="EMBL" id="EWM27797.1"/>
    </source>
</evidence>
<evidence type="ECO:0000259" key="1">
    <source>
        <dbReference type="PROSITE" id="PS50011"/>
    </source>
</evidence>
<keyword evidence="3" id="KW-1185">Reference proteome</keyword>
<gene>
    <name evidence="2" type="ORF">Naga_100686g1</name>
</gene>
<keyword evidence="2" id="KW-0808">Transferase</keyword>
<dbReference type="PROSITE" id="PS00108">
    <property type="entry name" value="PROTEIN_KINASE_ST"/>
    <property type="match status" value="1"/>
</dbReference>
<protein>
    <submittedName>
        <fullName evidence="2">Serine threonine-protein kinase plk4</fullName>
    </submittedName>
</protein>
<dbReference type="AlphaFoldDB" id="W7TNZ5"/>
<dbReference type="InterPro" id="IPR000719">
    <property type="entry name" value="Prot_kinase_dom"/>
</dbReference>
<dbReference type="SMART" id="SM00220">
    <property type="entry name" value="S_TKc"/>
    <property type="match status" value="1"/>
</dbReference>
<dbReference type="Gene3D" id="1.10.510.10">
    <property type="entry name" value="Transferase(Phosphotransferase) domain 1"/>
    <property type="match status" value="1"/>
</dbReference>
<dbReference type="EMBL" id="AZIL01000398">
    <property type="protein sequence ID" value="EWM27797.1"/>
    <property type="molecule type" value="Genomic_DNA"/>
</dbReference>
<dbReference type="PANTHER" id="PTHR24345">
    <property type="entry name" value="SERINE/THREONINE-PROTEIN KINASE PLK"/>
    <property type="match status" value="1"/>
</dbReference>
<dbReference type="InterPro" id="IPR008271">
    <property type="entry name" value="Ser/Thr_kinase_AS"/>
</dbReference>
<dbReference type="InterPro" id="IPR011009">
    <property type="entry name" value="Kinase-like_dom_sf"/>
</dbReference>
<dbReference type="OrthoDB" id="203111at2759"/>
<dbReference type="SUPFAM" id="SSF56112">
    <property type="entry name" value="Protein kinase-like (PK-like)"/>
    <property type="match status" value="1"/>
</dbReference>
<organism evidence="2 3">
    <name type="scientific">Nannochloropsis gaditana</name>
    <dbReference type="NCBI Taxonomy" id="72520"/>
    <lineage>
        <taxon>Eukaryota</taxon>
        <taxon>Sar</taxon>
        <taxon>Stramenopiles</taxon>
        <taxon>Ochrophyta</taxon>
        <taxon>Eustigmatophyceae</taxon>
        <taxon>Eustigmatales</taxon>
        <taxon>Monodopsidaceae</taxon>
        <taxon>Nannochloropsis</taxon>
    </lineage>
</organism>
<accession>W7TNZ5</accession>
<dbReference type="GO" id="GO:0004672">
    <property type="term" value="F:protein kinase activity"/>
    <property type="evidence" value="ECO:0007669"/>
    <property type="project" value="InterPro"/>
</dbReference>
<name>W7TNZ5_9STRA</name>
<proteinExistence type="predicted"/>
<feature type="domain" description="Protein kinase" evidence="1">
    <location>
        <begin position="1"/>
        <end position="188"/>
    </location>
</feature>
<comment type="caution">
    <text evidence="2">The sequence shown here is derived from an EMBL/GenBank/DDBJ whole genome shotgun (WGS) entry which is preliminary data.</text>
</comment>
<evidence type="ECO:0000313" key="3">
    <source>
        <dbReference type="Proteomes" id="UP000019335"/>
    </source>
</evidence>